<dbReference type="EMBL" id="CP155571">
    <property type="protein sequence ID" value="XFO75186.1"/>
    <property type="molecule type" value="Genomic_DNA"/>
</dbReference>
<evidence type="ECO:0000256" key="6">
    <source>
        <dbReference type="ARBA" id="ARBA00022692"/>
    </source>
</evidence>
<keyword evidence="7" id="KW-0653">Protein transport</keyword>
<keyword evidence="4" id="KW-1003">Cell membrane</keyword>
<dbReference type="PANTHER" id="PTHR33446:SF2">
    <property type="entry name" value="PROTEIN TONB"/>
    <property type="match status" value="1"/>
</dbReference>
<dbReference type="PROSITE" id="PS52015">
    <property type="entry name" value="TONB_CTD"/>
    <property type="match status" value="1"/>
</dbReference>
<evidence type="ECO:0000313" key="13">
    <source>
        <dbReference type="Proteomes" id="UP000216052"/>
    </source>
</evidence>
<keyword evidence="8 10" id="KW-1133">Transmembrane helix</keyword>
<evidence type="ECO:0000256" key="2">
    <source>
        <dbReference type="ARBA" id="ARBA00006555"/>
    </source>
</evidence>
<evidence type="ECO:0000256" key="1">
    <source>
        <dbReference type="ARBA" id="ARBA00004383"/>
    </source>
</evidence>
<keyword evidence="13" id="KW-1185">Reference proteome</keyword>
<name>A0ABZ3JAM1_SPOA4</name>
<dbReference type="RefSeq" id="WP_093792262.1">
    <property type="nucleotide sequence ID" value="NZ_CP155571.1"/>
</dbReference>
<dbReference type="NCBIfam" id="TIGR01352">
    <property type="entry name" value="tonB_Cterm"/>
    <property type="match status" value="1"/>
</dbReference>
<dbReference type="SUPFAM" id="SSF74653">
    <property type="entry name" value="TolA/TonB C-terminal domain"/>
    <property type="match status" value="1"/>
</dbReference>
<dbReference type="Proteomes" id="UP000216052">
    <property type="component" value="Chromosome"/>
</dbReference>
<comment type="similarity">
    <text evidence="2">Belongs to the TonB family.</text>
</comment>
<organism evidence="12 13">
    <name type="scientific">Sporomusa acidovorans (strain ATCC 49682 / DSM 3132 / Mol)</name>
    <dbReference type="NCBI Taxonomy" id="1123286"/>
    <lineage>
        <taxon>Bacteria</taxon>
        <taxon>Bacillati</taxon>
        <taxon>Bacillota</taxon>
        <taxon>Negativicutes</taxon>
        <taxon>Selenomonadales</taxon>
        <taxon>Sporomusaceae</taxon>
        <taxon>Sporomusa</taxon>
    </lineage>
</organism>
<evidence type="ECO:0000256" key="10">
    <source>
        <dbReference type="SAM" id="Phobius"/>
    </source>
</evidence>
<evidence type="ECO:0000256" key="8">
    <source>
        <dbReference type="ARBA" id="ARBA00022989"/>
    </source>
</evidence>
<protein>
    <recommendedName>
        <fullName evidence="11">TonB C-terminal domain-containing protein</fullName>
    </recommendedName>
</protein>
<proteinExistence type="inferred from homology"/>
<dbReference type="InterPro" id="IPR037682">
    <property type="entry name" value="TonB_C"/>
</dbReference>
<keyword evidence="9 10" id="KW-0472">Membrane</keyword>
<evidence type="ECO:0000256" key="7">
    <source>
        <dbReference type="ARBA" id="ARBA00022927"/>
    </source>
</evidence>
<dbReference type="PANTHER" id="PTHR33446">
    <property type="entry name" value="PROTEIN TONB-RELATED"/>
    <property type="match status" value="1"/>
</dbReference>
<dbReference type="InterPro" id="IPR051045">
    <property type="entry name" value="TonB-dependent_transducer"/>
</dbReference>
<keyword evidence="3" id="KW-0813">Transport</keyword>
<feature type="transmembrane region" description="Helical" evidence="10">
    <location>
        <begin position="12"/>
        <end position="30"/>
    </location>
</feature>
<comment type="subcellular location">
    <subcellularLocation>
        <location evidence="1">Cell inner membrane</location>
        <topology evidence="1">Single-pass membrane protein</topology>
        <orientation evidence="1">Periplasmic side</orientation>
    </subcellularLocation>
</comment>
<evidence type="ECO:0000256" key="3">
    <source>
        <dbReference type="ARBA" id="ARBA00022448"/>
    </source>
</evidence>
<evidence type="ECO:0000256" key="5">
    <source>
        <dbReference type="ARBA" id="ARBA00022519"/>
    </source>
</evidence>
<evidence type="ECO:0000313" key="12">
    <source>
        <dbReference type="EMBL" id="XFO75186.1"/>
    </source>
</evidence>
<dbReference type="InterPro" id="IPR006260">
    <property type="entry name" value="TonB/TolA_C"/>
</dbReference>
<keyword evidence="5" id="KW-0997">Cell inner membrane</keyword>
<accession>A0ABZ3JAM1</accession>
<sequence length="240" mass="24816">MKFANKITYTKATGISLLLHGTLMICLLIWRPFAPVDKPTEIAAVEVDIVPAGIVDRGDAAPMPAGPDSPVTQVHVGRPHVSSAQTVTQQLLPPAMPGEVNETSVAKEVARGVAIPAADTVPAAGMAGEVEATAAAVGEVSGANGGTGTQTDASCQYSPKPIYPKAAKKAGWEGTVLVRVLIDTDGLVAAAAVREGSGCDILDEAAMVSAKKWRFTPAQKGGVAVTSFYDIRVRFRLVDA</sequence>
<keyword evidence="6 10" id="KW-0812">Transmembrane</keyword>
<evidence type="ECO:0000259" key="11">
    <source>
        <dbReference type="PROSITE" id="PS52015"/>
    </source>
</evidence>
<dbReference type="Pfam" id="PF03544">
    <property type="entry name" value="TonB_C"/>
    <property type="match status" value="1"/>
</dbReference>
<gene>
    <name evidence="12" type="ORF">SPACI_053010</name>
</gene>
<dbReference type="Gene3D" id="3.30.1150.10">
    <property type="match status" value="1"/>
</dbReference>
<evidence type="ECO:0000256" key="4">
    <source>
        <dbReference type="ARBA" id="ARBA00022475"/>
    </source>
</evidence>
<evidence type="ECO:0000256" key="9">
    <source>
        <dbReference type="ARBA" id="ARBA00023136"/>
    </source>
</evidence>
<reference evidence="12" key="1">
    <citation type="submission" date="2024-05" db="EMBL/GenBank/DDBJ databases">
        <title>Isolation and characterization of Sporomusa carbonis sp. nov., a carboxydotrophic hydrogenogen in the genus of Sporomusa isolated from a charcoal burning pile.</title>
        <authorList>
            <person name="Boeer T."/>
            <person name="Rosenbaum F."/>
            <person name="Eysell L."/>
            <person name="Mueller V."/>
            <person name="Daniel R."/>
            <person name="Poehlein A."/>
        </authorList>
    </citation>
    <scope>NUCLEOTIDE SEQUENCE [LARGE SCALE GENOMIC DNA]</scope>
    <source>
        <strain evidence="12">DSM 3132</strain>
    </source>
</reference>
<feature type="domain" description="TonB C-terminal" evidence="11">
    <location>
        <begin position="148"/>
        <end position="240"/>
    </location>
</feature>